<feature type="compositionally biased region" description="Acidic residues" evidence="1">
    <location>
        <begin position="83"/>
        <end position="92"/>
    </location>
</feature>
<dbReference type="InterPro" id="IPR046521">
    <property type="entry name" value="DUF6698"/>
</dbReference>
<sequence length="482" mass="54300">MPRCSSNNSRRSSFRRSSSHNKARQAQNAKTSSSGKKKGKKTKGATVDEIIKQAGRWFSRAADPFINVKNAIVIGMKLKDAGDSEDDNDEDTNGSNQEDRDEEPTPDNRGGSGGEDCNMENPGLDMDLRSQQCYNRFSSSKDQDFVIGCQILVEYGKDLPTLNKLLKAMQAASNSARSDDTGKVLPDTLKLLKCNRNHQFKKPELVHKSEFGFNHEDTARFLVPVDDIKMFNNDPATYMEAVQNGEIRNEWWCLPLFLFDETLLQNDDPTGGLFRGYVLVRFFCHIFLGSGLPECQGKTNGHDTVATRHGMTSVTGHHIAYAATQAHYCLGTIDKWQQFDGGFDLWRFFWSIVDFFESPDKNDTAENILEWWNKKRRSLNAKKHNNMILIMANKILHTLSLLNAPMLLINTHVLGLLNILMPCIITRNLSYLACKNTIVSTNSMLPTMSLFMLLIHDLMVLSHIIPAPIIALMHLATLDSHP</sequence>
<feature type="compositionally biased region" description="Basic residues" evidence="1">
    <location>
        <begin position="12"/>
        <end position="23"/>
    </location>
</feature>
<name>A0AA39UEV7_9AGAR</name>
<feature type="transmembrane region" description="Helical" evidence="2">
    <location>
        <begin position="408"/>
        <end position="429"/>
    </location>
</feature>
<organism evidence="3 4">
    <name type="scientific">Armillaria novae-zelandiae</name>
    <dbReference type="NCBI Taxonomy" id="153914"/>
    <lineage>
        <taxon>Eukaryota</taxon>
        <taxon>Fungi</taxon>
        <taxon>Dikarya</taxon>
        <taxon>Basidiomycota</taxon>
        <taxon>Agaricomycotina</taxon>
        <taxon>Agaricomycetes</taxon>
        <taxon>Agaricomycetidae</taxon>
        <taxon>Agaricales</taxon>
        <taxon>Marasmiineae</taxon>
        <taxon>Physalacriaceae</taxon>
        <taxon>Armillaria</taxon>
    </lineage>
</organism>
<comment type="caution">
    <text evidence="3">The sequence shown here is derived from an EMBL/GenBank/DDBJ whole genome shotgun (WGS) entry which is preliminary data.</text>
</comment>
<dbReference type="AlphaFoldDB" id="A0AA39UEV7"/>
<feature type="transmembrane region" description="Helical" evidence="2">
    <location>
        <begin position="450"/>
        <end position="476"/>
    </location>
</feature>
<keyword evidence="2" id="KW-1133">Transmembrane helix</keyword>
<feature type="compositionally biased region" description="Low complexity" evidence="1">
    <location>
        <begin position="1"/>
        <end position="11"/>
    </location>
</feature>
<evidence type="ECO:0000313" key="3">
    <source>
        <dbReference type="EMBL" id="KAK0479624.1"/>
    </source>
</evidence>
<feature type="region of interest" description="Disordered" evidence="1">
    <location>
        <begin position="1"/>
        <end position="47"/>
    </location>
</feature>
<feature type="region of interest" description="Disordered" evidence="1">
    <location>
        <begin position="80"/>
        <end position="124"/>
    </location>
</feature>
<gene>
    <name evidence="3" type="ORF">IW261DRAFT_1624988</name>
</gene>
<evidence type="ECO:0000313" key="4">
    <source>
        <dbReference type="Proteomes" id="UP001175227"/>
    </source>
</evidence>
<evidence type="ECO:0008006" key="5">
    <source>
        <dbReference type="Google" id="ProtNLM"/>
    </source>
</evidence>
<evidence type="ECO:0000256" key="1">
    <source>
        <dbReference type="SAM" id="MobiDB-lite"/>
    </source>
</evidence>
<keyword evidence="2" id="KW-0812">Transmembrane</keyword>
<proteinExistence type="predicted"/>
<dbReference type="Pfam" id="PF20414">
    <property type="entry name" value="DUF6698"/>
    <property type="match status" value="1"/>
</dbReference>
<evidence type="ECO:0000256" key="2">
    <source>
        <dbReference type="SAM" id="Phobius"/>
    </source>
</evidence>
<dbReference type="Proteomes" id="UP001175227">
    <property type="component" value="Unassembled WGS sequence"/>
</dbReference>
<dbReference type="EMBL" id="JAUEPR010000011">
    <property type="protein sequence ID" value="KAK0479624.1"/>
    <property type="molecule type" value="Genomic_DNA"/>
</dbReference>
<keyword evidence="4" id="KW-1185">Reference proteome</keyword>
<keyword evidence="2" id="KW-0472">Membrane</keyword>
<protein>
    <recommendedName>
        <fullName evidence="5">Fungal-type protein kinase domain-containing protein</fullName>
    </recommendedName>
</protein>
<reference evidence="3" key="1">
    <citation type="submission" date="2023-06" db="EMBL/GenBank/DDBJ databases">
        <authorList>
            <consortium name="Lawrence Berkeley National Laboratory"/>
            <person name="Ahrendt S."/>
            <person name="Sahu N."/>
            <person name="Indic B."/>
            <person name="Wong-Bajracharya J."/>
            <person name="Merenyi Z."/>
            <person name="Ke H.-M."/>
            <person name="Monk M."/>
            <person name="Kocsube S."/>
            <person name="Drula E."/>
            <person name="Lipzen A."/>
            <person name="Balint B."/>
            <person name="Henrissat B."/>
            <person name="Andreopoulos B."/>
            <person name="Martin F.M."/>
            <person name="Harder C.B."/>
            <person name="Rigling D."/>
            <person name="Ford K.L."/>
            <person name="Foster G.D."/>
            <person name="Pangilinan J."/>
            <person name="Papanicolaou A."/>
            <person name="Barry K."/>
            <person name="LaButti K."/>
            <person name="Viragh M."/>
            <person name="Koriabine M."/>
            <person name="Yan M."/>
            <person name="Riley R."/>
            <person name="Champramary S."/>
            <person name="Plett K.L."/>
            <person name="Tsai I.J."/>
            <person name="Slot J."/>
            <person name="Sipos G."/>
            <person name="Plett J."/>
            <person name="Nagy L.G."/>
            <person name="Grigoriev I.V."/>
        </authorList>
    </citation>
    <scope>NUCLEOTIDE SEQUENCE</scope>
    <source>
        <strain evidence="3">ICMP 16352</strain>
    </source>
</reference>
<accession>A0AA39UEV7</accession>